<dbReference type="Proteomes" id="UP000095767">
    <property type="component" value="Unassembled WGS sequence"/>
</dbReference>
<keyword evidence="3 5" id="KW-1133">Transmembrane helix</keyword>
<gene>
    <name evidence="6" type="ORF">BAE44_0021535</name>
</gene>
<evidence type="ECO:0000256" key="2">
    <source>
        <dbReference type="ARBA" id="ARBA00022692"/>
    </source>
</evidence>
<comment type="subcellular location">
    <subcellularLocation>
        <location evidence="1">Membrane</location>
        <topology evidence="1">Multi-pass membrane protein</topology>
    </subcellularLocation>
</comment>
<evidence type="ECO:0000256" key="3">
    <source>
        <dbReference type="ARBA" id="ARBA00022989"/>
    </source>
</evidence>
<organism evidence="6 7">
    <name type="scientific">Dichanthelium oligosanthes</name>
    <dbReference type="NCBI Taxonomy" id="888268"/>
    <lineage>
        <taxon>Eukaryota</taxon>
        <taxon>Viridiplantae</taxon>
        <taxon>Streptophyta</taxon>
        <taxon>Embryophyta</taxon>
        <taxon>Tracheophyta</taxon>
        <taxon>Spermatophyta</taxon>
        <taxon>Magnoliopsida</taxon>
        <taxon>Liliopsida</taxon>
        <taxon>Poales</taxon>
        <taxon>Poaceae</taxon>
        <taxon>PACMAD clade</taxon>
        <taxon>Panicoideae</taxon>
        <taxon>Panicodae</taxon>
        <taxon>Paniceae</taxon>
        <taxon>Dichantheliinae</taxon>
        <taxon>Dichanthelium</taxon>
    </lineage>
</organism>
<dbReference type="OrthoDB" id="2019294at2759"/>
<keyword evidence="2 5" id="KW-0812">Transmembrane</keyword>
<evidence type="ECO:0000256" key="5">
    <source>
        <dbReference type="SAM" id="Phobius"/>
    </source>
</evidence>
<keyword evidence="4 5" id="KW-0472">Membrane</keyword>
<dbReference type="InterPro" id="IPR003339">
    <property type="entry name" value="ABC/ECF_trnsptr_transmembrane"/>
</dbReference>
<reference evidence="6 7" key="1">
    <citation type="submission" date="2016-09" db="EMBL/GenBank/DDBJ databases">
        <title>The draft genome of Dichanthelium oligosanthes: A C3 panicoid grass species.</title>
        <authorList>
            <person name="Studer A.J."/>
            <person name="Schnable J.C."/>
            <person name="Brutnell T.P."/>
        </authorList>
    </citation>
    <scope>NUCLEOTIDE SEQUENCE [LARGE SCALE GENOMIC DNA]</scope>
    <source>
        <strain evidence="7">cv. Kellogg 1175</strain>
        <tissue evidence="6">Leaf</tissue>
    </source>
</reference>
<dbReference type="CDD" id="cd16914">
    <property type="entry name" value="EcfT"/>
    <property type="match status" value="1"/>
</dbReference>
<evidence type="ECO:0000256" key="1">
    <source>
        <dbReference type="ARBA" id="ARBA00004141"/>
    </source>
</evidence>
<dbReference type="GO" id="GO:0009507">
    <property type="term" value="C:chloroplast"/>
    <property type="evidence" value="ECO:0007669"/>
    <property type="project" value="TreeGrafter"/>
</dbReference>
<evidence type="ECO:0000256" key="4">
    <source>
        <dbReference type="ARBA" id="ARBA00023136"/>
    </source>
</evidence>
<feature type="transmembrane region" description="Helical" evidence="5">
    <location>
        <begin position="317"/>
        <end position="341"/>
    </location>
</feature>
<dbReference type="GO" id="GO:0005886">
    <property type="term" value="C:plasma membrane"/>
    <property type="evidence" value="ECO:0007669"/>
    <property type="project" value="UniProtKB-ARBA"/>
</dbReference>
<feature type="transmembrane region" description="Helical" evidence="5">
    <location>
        <begin position="381"/>
        <end position="401"/>
    </location>
</feature>
<keyword evidence="7" id="KW-1185">Reference proteome</keyword>
<dbReference type="AlphaFoldDB" id="A0A1E5UX58"/>
<dbReference type="EMBL" id="LWDX02059947">
    <property type="protein sequence ID" value="OEL17440.1"/>
    <property type="molecule type" value="Genomic_DNA"/>
</dbReference>
<evidence type="ECO:0000313" key="7">
    <source>
        <dbReference type="Proteomes" id="UP000095767"/>
    </source>
</evidence>
<accession>A0A1E5UX58</accession>
<feature type="transmembrane region" description="Helical" evidence="5">
    <location>
        <begin position="172"/>
        <end position="194"/>
    </location>
</feature>
<name>A0A1E5UX58_9POAL</name>
<feature type="transmembrane region" description="Helical" evidence="5">
    <location>
        <begin position="142"/>
        <end position="160"/>
    </location>
</feature>
<dbReference type="STRING" id="888268.A0A1E5UX58"/>
<evidence type="ECO:0000313" key="6">
    <source>
        <dbReference type="EMBL" id="OEL17440.1"/>
    </source>
</evidence>
<comment type="caution">
    <text evidence="6">The sequence shown here is derived from an EMBL/GenBank/DDBJ whole genome shotgun (WGS) entry which is preliminary data.</text>
</comment>
<dbReference type="PANTHER" id="PTHR33514:SF13">
    <property type="entry name" value="PROTEIN ABCI12, CHLOROPLASTIC"/>
    <property type="match status" value="1"/>
</dbReference>
<proteinExistence type="predicted"/>
<sequence>MAAAVHLRPLHSLALRPPTAKAAPSWLPLPARPGARRRGYSRLALLVCSASPPAPAAPSSSGGHNAAASAAARWSEWIPRVAAGGARAGAGPEQVLRLISGAAATPVCQFVDKPRTFLHSVDPRVKLVWLLALVVLPARSNIYMRFGLVVLLALLSVWVLPNHVWKDQLGRVALLSGFIFIMLGFGADGVPSLVQTRTPPPSVLGIPNIPCSTSGYSYTIMKLGPLQFTRKGLSVASTSASLSFAVCPSFDIQQYFGKKFLTPFVNYLVCTLKCVVCVQIFQSASLCLTTTTPEQLASALWWFMIPLKHIGVPVPEIILTLLLSLRFINLVFDEAIFFNYIRRIFKNIFDHAEQISKAMIARGFRGDPSNHKIYFLTESSFGFADLFSLLCLFALMGLASYSDQMV</sequence>
<dbReference type="PANTHER" id="PTHR33514">
    <property type="entry name" value="PROTEIN ABCI12, CHLOROPLASTIC"/>
    <property type="match status" value="1"/>
</dbReference>
<protein>
    <submittedName>
        <fullName evidence="6">Protein ABCI12, chloroplastic</fullName>
    </submittedName>
</protein>